<protein>
    <submittedName>
        <fullName evidence="4">Oxidoreductase</fullName>
    </submittedName>
</protein>
<comment type="caution">
    <text evidence="4">The sequence shown here is derived from an EMBL/GenBank/DDBJ whole genome shotgun (WGS) entry which is preliminary data.</text>
</comment>
<comment type="similarity">
    <text evidence="1 3">Belongs to the short-chain dehydrogenases/reductases (SDR) family.</text>
</comment>
<reference evidence="4 5" key="1">
    <citation type="submission" date="2012-02" db="EMBL/GenBank/DDBJ databases">
        <title>Whole genome shotgun sequence of Gordonia terrae NBRC 100016.</title>
        <authorList>
            <person name="Takarada H."/>
            <person name="Hosoyama A."/>
            <person name="Tsuchikane K."/>
            <person name="Katsumata H."/>
            <person name="Yamazaki S."/>
            <person name="Fujita N."/>
        </authorList>
    </citation>
    <scope>NUCLEOTIDE SEQUENCE [LARGE SCALE GENOMIC DNA]</scope>
    <source>
        <strain evidence="4 5">NBRC 100016</strain>
    </source>
</reference>
<organism evidence="4 5">
    <name type="scientific">Gordonia terrae NBRC 100016</name>
    <dbReference type="NCBI Taxonomy" id="1089454"/>
    <lineage>
        <taxon>Bacteria</taxon>
        <taxon>Bacillati</taxon>
        <taxon>Actinomycetota</taxon>
        <taxon>Actinomycetes</taxon>
        <taxon>Mycobacteriales</taxon>
        <taxon>Gordoniaceae</taxon>
        <taxon>Gordonia</taxon>
    </lineage>
</organism>
<dbReference type="CDD" id="cd05233">
    <property type="entry name" value="SDR_c"/>
    <property type="match status" value="1"/>
</dbReference>
<dbReference type="PANTHER" id="PTHR43180:SF3">
    <property type="entry name" value="SHORT CHAIN DEHYDROGENASE MDPC-RELATED"/>
    <property type="match status" value="1"/>
</dbReference>
<sequence length="306" mass="31713">MPFEDAGPFNESKESKLMKLEGKVALITGAGSGLGRQSSQLFAGEGAKIAVVDIDADRAEQTVKLVEQQGGDAIAITADVADKSAITAAVDQTVEHYGKLDIAWANAGVVSRGGVPSVAGGEQVDFEDLTEEDWNNVLGVNLSGVIFTAQAAVPALKRNGGGTIIATSSAASFVAYHQIALYSATKAGVNGLVRGLSLDLGPYGIRVNGIAPVHGMSPNFLMPAGSPVVGQSYEEVAGPWDPYVSPIPLKRNRPPSLVDNAKIALFLASDDSAYMSGQVIGSGDGGTLSRVGMWFPEDLDQKNPNA</sequence>
<gene>
    <name evidence="4" type="ORF">GOTRE_023_00440</name>
</gene>
<proteinExistence type="inferred from homology"/>
<dbReference type="PRINTS" id="PR00080">
    <property type="entry name" value="SDRFAMILY"/>
</dbReference>
<evidence type="ECO:0000313" key="4">
    <source>
        <dbReference type="EMBL" id="GAB42712.1"/>
    </source>
</evidence>
<dbReference type="PRINTS" id="PR00081">
    <property type="entry name" value="GDHRDH"/>
</dbReference>
<dbReference type="InterPro" id="IPR002347">
    <property type="entry name" value="SDR_fam"/>
</dbReference>
<evidence type="ECO:0000256" key="1">
    <source>
        <dbReference type="ARBA" id="ARBA00006484"/>
    </source>
</evidence>
<dbReference type="PROSITE" id="PS00061">
    <property type="entry name" value="ADH_SHORT"/>
    <property type="match status" value="1"/>
</dbReference>
<evidence type="ECO:0000256" key="2">
    <source>
        <dbReference type="ARBA" id="ARBA00023002"/>
    </source>
</evidence>
<accession>A0ABQ0H9Z1</accession>
<dbReference type="EMBL" id="BAFD01000023">
    <property type="protein sequence ID" value="GAB42712.1"/>
    <property type="molecule type" value="Genomic_DNA"/>
</dbReference>
<dbReference type="InterPro" id="IPR036291">
    <property type="entry name" value="NAD(P)-bd_dom_sf"/>
</dbReference>
<evidence type="ECO:0000256" key="3">
    <source>
        <dbReference type="RuleBase" id="RU000363"/>
    </source>
</evidence>
<keyword evidence="5" id="KW-1185">Reference proteome</keyword>
<dbReference type="Pfam" id="PF00106">
    <property type="entry name" value="adh_short"/>
    <property type="match status" value="1"/>
</dbReference>
<dbReference type="InterPro" id="IPR020904">
    <property type="entry name" value="Sc_DH/Rdtase_CS"/>
</dbReference>
<name>A0ABQ0H9Z1_9ACTN</name>
<dbReference type="PANTHER" id="PTHR43180">
    <property type="entry name" value="3-OXOACYL-(ACYL-CARRIER-PROTEIN) REDUCTASE (AFU_ORTHOLOGUE AFUA_6G11210)"/>
    <property type="match status" value="1"/>
</dbReference>
<dbReference type="Gene3D" id="3.40.50.720">
    <property type="entry name" value="NAD(P)-binding Rossmann-like Domain"/>
    <property type="match status" value="1"/>
</dbReference>
<dbReference type="Proteomes" id="UP000004881">
    <property type="component" value="Unassembled WGS sequence"/>
</dbReference>
<dbReference type="SUPFAM" id="SSF51735">
    <property type="entry name" value="NAD(P)-binding Rossmann-fold domains"/>
    <property type="match status" value="1"/>
</dbReference>
<evidence type="ECO:0000313" key="5">
    <source>
        <dbReference type="Proteomes" id="UP000004881"/>
    </source>
</evidence>
<keyword evidence="2" id="KW-0560">Oxidoreductase</keyword>